<dbReference type="Pfam" id="PF21010">
    <property type="entry name" value="HA2_C"/>
    <property type="match status" value="1"/>
</dbReference>
<evidence type="ECO:0000313" key="9">
    <source>
        <dbReference type="EMBL" id="KAK7246399.1"/>
    </source>
</evidence>
<dbReference type="EMBL" id="JAYWIO010000008">
    <property type="protein sequence ID" value="KAK7246399.1"/>
    <property type="molecule type" value="Genomic_DNA"/>
</dbReference>
<gene>
    <name evidence="9" type="ORF">RIF29_41267</name>
</gene>
<dbReference type="FunFam" id="3.40.50.300:FF:001326">
    <property type="entry name" value="Putative ATP-dependent RNA helicase DHX35"/>
    <property type="match status" value="1"/>
</dbReference>
<dbReference type="Pfam" id="PF04408">
    <property type="entry name" value="WHD_HA2"/>
    <property type="match status" value="1"/>
</dbReference>
<dbReference type="GO" id="GO:0003723">
    <property type="term" value="F:RNA binding"/>
    <property type="evidence" value="ECO:0007669"/>
    <property type="project" value="TreeGrafter"/>
</dbReference>
<dbReference type="PANTHER" id="PTHR18934">
    <property type="entry name" value="ATP-DEPENDENT RNA HELICASE"/>
    <property type="match status" value="1"/>
</dbReference>
<dbReference type="SMART" id="SM00847">
    <property type="entry name" value="HA2"/>
    <property type="match status" value="1"/>
</dbReference>
<feature type="domain" description="Helicase ATP-binding" evidence="7">
    <location>
        <begin position="62"/>
        <end position="227"/>
    </location>
</feature>
<dbReference type="GO" id="GO:0003724">
    <property type="term" value="F:RNA helicase activity"/>
    <property type="evidence" value="ECO:0007669"/>
    <property type="project" value="UniProtKB-EC"/>
</dbReference>
<organism evidence="9 10">
    <name type="scientific">Crotalaria pallida</name>
    <name type="common">Smooth rattlebox</name>
    <name type="synonym">Crotalaria striata</name>
    <dbReference type="NCBI Taxonomy" id="3830"/>
    <lineage>
        <taxon>Eukaryota</taxon>
        <taxon>Viridiplantae</taxon>
        <taxon>Streptophyta</taxon>
        <taxon>Embryophyta</taxon>
        <taxon>Tracheophyta</taxon>
        <taxon>Spermatophyta</taxon>
        <taxon>Magnoliopsida</taxon>
        <taxon>eudicotyledons</taxon>
        <taxon>Gunneridae</taxon>
        <taxon>Pentapetalae</taxon>
        <taxon>rosids</taxon>
        <taxon>fabids</taxon>
        <taxon>Fabales</taxon>
        <taxon>Fabaceae</taxon>
        <taxon>Papilionoideae</taxon>
        <taxon>50 kb inversion clade</taxon>
        <taxon>genistoids sensu lato</taxon>
        <taxon>core genistoids</taxon>
        <taxon>Crotalarieae</taxon>
        <taxon>Crotalaria</taxon>
    </lineage>
</organism>
<keyword evidence="3" id="KW-0378">Hydrolase</keyword>
<keyword evidence="2" id="KW-0547">Nucleotide-binding</keyword>
<feature type="domain" description="Helicase C-terminal" evidence="8">
    <location>
        <begin position="258"/>
        <end position="442"/>
    </location>
</feature>
<evidence type="ECO:0000256" key="1">
    <source>
        <dbReference type="ARBA" id="ARBA00012552"/>
    </source>
</evidence>
<dbReference type="InterPro" id="IPR011709">
    <property type="entry name" value="DEAD-box_helicase_OB_fold"/>
</dbReference>
<protein>
    <recommendedName>
        <fullName evidence="1">RNA helicase</fullName>
        <ecNumber evidence="1">3.6.4.13</ecNumber>
    </recommendedName>
</protein>
<evidence type="ECO:0000256" key="5">
    <source>
        <dbReference type="ARBA" id="ARBA00022840"/>
    </source>
</evidence>
<keyword evidence="4" id="KW-0347">Helicase</keyword>
<dbReference type="InterPro" id="IPR014001">
    <property type="entry name" value="Helicase_ATP-bd"/>
</dbReference>
<dbReference type="CDD" id="cd17980">
    <property type="entry name" value="DEXHc_DHX35"/>
    <property type="match status" value="1"/>
</dbReference>
<dbReference type="InterPro" id="IPR027417">
    <property type="entry name" value="P-loop_NTPase"/>
</dbReference>
<dbReference type="AlphaFoldDB" id="A0AAN9E528"/>
<dbReference type="EC" id="3.6.4.13" evidence="1"/>
<evidence type="ECO:0000313" key="10">
    <source>
        <dbReference type="Proteomes" id="UP001372338"/>
    </source>
</evidence>
<evidence type="ECO:0000256" key="3">
    <source>
        <dbReference type="ARBA" id="ARBA00022801"/>
    </source>
</evidence>
<evidence type="ECO:0000259" key="8">
    <source>
        <dbReference type="PROSITE" id="PS51194"/>
    </source>
</evidence>
<reference evidence="9 10" key="1">
    <citation type="submission" date="2024-01" db="EMBL/GenBank/DDBJ databases">
        <title>The genomes of 5 underutilized Papilionoideae crops provide insights into root nodulation and disease resistanc.</title>
        <authorList>
            <person name="Yuan L."/>
        </authorList>
    </citation>
    <scope>NUCLEOTIDE SEQUENCE [LARGE SCALE GENOMIC DNA]</scope>
    <source>
        <strain evidence="9">ZHUSHIDOU_FW_LH</strain>
        <tissue evidence="9">Leaf</tissue>
    </source>
</reference>
<dbReference type="Pfam" id="PF07717">
    <property type="entry name" value="OB_NTP_bind"/>
    <property type="match status" value="1"/>
</dbReference>
<proteinExistence type="predicted"/>
<dbReference type="CDD" id="cd18791">
    <property type="entry name" value="SF2_C_RHA"/>
    <property type="match status" value="1"/>
</dbReference>
<dbReference type="PROSITE" id="PS51194">
    <property type="entry name" value="HELICASE_CTER"/>
    <property type="match status" value="1"/>
</dbReference>
<dbReference type="Gene3D" id="1.20.120.1080">
    <property type="match status" value="1"/>
</dbReference>
<dbReference type="PANTHER" id="PTHR18934:SF136">
    <property type="entry name" value="ATP-DEPENDENT RNA HELICASE DHX35-RELATED"/>
    <property type="match status" value="1"/>
</dbReference>
<dbReference type="SMART" id="SM00487">
    <property type="entry name" value="DEXDc"/>
    <property type="match status" value="1"/>
</dbReference>
<dbReference type="PROSITE" id="PS51192">
    <property type="entry name" value="HELICASE_ATP_BIND_1"/>
    <property type="match status" value="1"/>
</dbReference>
<dbReference type="FunFam" id="3.40.50.300:FF:000767">
    <property type="entry name" value="Putative ATP-dependent RNA helicase DHX35"/>
    <property type="match status" value="1"/>
</dbReference>
<keyword evidence="10" id="KW-1185">Reference proteome</keyword>
<dbReference type="InterPro" id="IPR001650">
    <property type="entry name" value="Helicase_C-like"/>
</dbReference>
<dbReference type="InterPro" id="IPR048333">
    <property type="entry name" value="HA2_WH"/>
</dbReference>
<accession>A0AAN9E528</accession>
<dbReference type="SMART" id="SM00490">
    <property type="entry name" value="HELICc"/>
    <property type="match status" value="1"/>
</dbReference>
<dbReference type="GO" id="GO:0016787">
    <property type="term" value="F:hydrolase activity"/>
    <property type="evidence" value="ECO:0007669"/>
    <property type="project" value="UniProtKB-KW"/>
</dbReference>
<dbReference type="Proteomes" id="UP001372338">
    <property type="component" value="Unassembled WGS sequence"/>
</dbReference>
<dbReference type="GO" id="GO:0005524">
    <property type="term" value="F:ATP binding"/>
    <property type="evidence" value="ECO:0007669"/>
    <property type="project" value="UniProtKB-KW"/>
</dbReference>
<comment type="catalytic activity">
    <reaction evidence="6">
        <text>ATP + H2O = ADP + phosphate + H(+)</text>
        <dbReference type="Rhea" id="RHEA:13065"/>
        <dbReference type="ChEBI" id="CHEBI:15377"/>
        <dbReference type="ChEBI" id="CHEBI:15378"/>
        <dbReference type="ChEBI" id="CHEBI:30616"/>
        <dbReference type="ChEBI" id="CHEBI:43474"/>
        <dbReference type="ChEBI" id="CHEBI:456216"/>
        <dbReference type="EC" id="3.6.4.13"/>
    </reaction>
</comment>
<dbReference type="InterPro" id="IPR002464">
    <property type="entry name" value="DNA/RNA_helicase_DEAH_CS"/>
</dbReference>
<comment type="caution">
    <text evidence="9">The sequence shown here is derived from an EMBL/GenBank/DDBJ whole genome shotgun (WGS) entry which is preliminary data.</text>
</comment>
<dbReference type="Gene3D" id="3.40.50.300">
    <property type="entry name" value="P-loop containing nucleotide triphosphate hydrolases"/>
    <property type="match status" value="2"/>
</dbReference>
<evidence type="ECO:0000256" key="2">
    <source>
        <dbReference type="ARBA" id="ARBA00022741"/>
    </source>
</evidence>
<name>A0AAN9E528_CROPI</name>
<evidence type="ECO:0000256" key="4">
    <source>
        <dbReference type="ARBA" id="ARBA00022806"/>
    </source>
</evidence>
<evidence type="ECO:0000256" key="6">
    <source>
        <dbReference type="ARBA" id="ARBA00047984"/>
    </source>
</evidence>
<evidence type="ECO:0000259" key="7">
    <source>
        <dbReference type="PROSITE" id="PS51192"/>
    </source>
</evidence>
<dbReference type="PROSITE" id="PS00690">
    <property type="entry name" value="DEAH_ATP_HELICASE"/>
    <property type="match status" value="1"/>
</dbReference>
<dbReference type="InterPro" id="IPR007502">
    <property type="entry name" value="Helicase-assoc_dom"/>
</dbReference>
<dbReference type="SUPFAM" id="SSF52540">
    <property type="entry name" value="P-loop containing nucleoside triphosphate hydrolases"/>
    <property type="match status" value="1"/>
</dbReference>
<sequence length="700" mass="78055">MSLQFWKPGTEKPRILEDEEGGVLFLSNSLSSSSSSSSGYGYASIEKQRQRLPVYKYRNAILYLVESRATTIIVGETGSGKSTQIPQFLKEAGWAHGGRLIACTQPRRLAVQAVASRVAEEMGVQLGQEVGYTIRFEDVTKPDVTVLKFLTDGVLLREMMDDPLLTKYSVIMVDEAHERSISTDILLGLLKKIQRRRPELRLIIASATVEAKAMSDFFRMRKKRREPESGDSGLQLEPAILSVEGRGFSVQINYVEEPVQDYVRAVVSTVLSIHERESTGDVLVFLTGQDDIDAAIQLLNEEVQTDGKRSSGLILLPLYSGLPRAEQELVFSPTPRGKRKVVISTNIAETSLTLEGIVYVVDSGFSKQRFYNPISDIENLVVAPISRASARQRAGRAGRVRPGKCYRLYTEEYFLNQMSNDGIPEIQRSNLVSCVIQLKALGIDNILGFDWPASPSPEAMIRALEVLYSLGVLDDDAKLTSPTGFQVAEIPLDPMVAKMIIASNQFGCSEEIITIAAVLSIQSIWISGRGIQKESDEAKLRFAAAEGDHVTFLNVYKGFLQSGKSSQWCHKNYVNYQAMRKVIEVREQLKRIAHRIGLVSKSCESDLQAVRKAVTAGFFANACSLEAYSHNGMYKTLRGSQEVYIHPSSVLFRVNPKWVIYNSLVSTDRQYMRNVITVDPSWLLEAAPHFYQLQQSISLH</sequence>
<keyword evidence="5" id="KW-0067">ATP-binding</keyword>
<dbReference type="Pfam" id="PF00271">
    <property type="entry name" value="Helicase_C"/>
    <property type="match status" value="1"/>
</dbReference>